<evidence type="ECO:0008006" key="6">
    <source>
        <dbReference type="Google" id="ProtNLM"/>
    </source>
</evidence>
<evidence type="ECO:0000313" key="5">
    <source>
        <dbReference type="Proteomes" id="UP001280581"/>
    </source>
</evidence>
<dbReference type="InterPro" id="IPR032675">
    <property type="entry name" value="LRR_dom_sf"/>
</dbReference>
<feature type="region of interest" description="Disordered" evidence="1">
    <location>
        <begin position="280"/>
        <end position="314"/>
    </location>
</feature>
<dbReference type="Proteomes" id="UP001280581">
    <property type="component" value="Unassembled WGS sequence"/>
</dbReference>
<gene>
    <name evidence="4" type="ORF">GRF29_112g621744</name>
</gene>
<feature type="compositionally biased region" description="Pro residues" evidence="1">
    <location>
        <begin position="285"/>
        <end position="303"/>
    </location>
</feature>
<evidence type="ECO:0000256" key="2">
    <source>
        <dbReference type="SAM" id="Phobius"/>
    </source>
</evidence>
<proteinExistence type="predicted"/>
<keyword evidence="5" id="KW-1185">Reference proteome</keyword>
<dbReference type="Gene3D" id="3.80.10.10">
    <property type="entry name" value="Ribonuclease Inhibitor"/>
    <property type="match status" value="1"/>
</dbReference>
<feature type="chain" id="PRO_5042836726" description="Receptor L-domain domain-containing protein" evidence="3">
    <location>
        <begin position="23"/>
        <end position="448"/>
    </location>
</feature>
<feature type="signal peptide" evidence="3">
    <location>
        <begin position="1"/>
        <end position="22"/>
    </location>
</feature>
<dbReference type="EMBL" id="WVTA01000011">
    <property type="protein sequence ID" value="KAK3203233.1"/>
    <property type="molecule type" value="Genomic_DNA"/>
</dbReference>
<evidence type="ECO:0000256" key="1">
    <source>
        <dbReference type="SAM" id="MobiDB-lite"/>
    </source>
</evidence>
<comment type="caution">
    <text evidence="4">The sequence shown here is derived from an EMBL/GenBank/DDBJ whole genome shotgun (WGS) entry which is preliminary data.</text>
</comment>
<protein>
    <recommendedName>
        <fullName evidence="6">Receptor L-domain domain-containing protein</fullName>
    </recommendedName>
</protein>
<dbReference type="AlphaFoldDB" id="A0AAN6LU94"/>
<organism evidence="4 5">
    <name type="scientific">Pseudopithomyces chartarum</name>
    <dbReference type="NCBI Taxonomy" id="1892770"/>
    <lineage>
        <taxon>Eukaryota</taxon>
        <taxon>Fungi</taxon>
        <taxon>Dikarya</taxon>
        <taxon>Ascomycota</taxon>
        <taxon>Pezizomycotina</taxon>
        <taxon>Dothideomycetes</taxon>
        <taxon>Pleosporomycetidae</taxon>
        <taxon>Pleosporales</taxon>
        <taxon>Massarineae</taxon>
        <taxon>Didymosphaeriaceae</taxon>
        <taxon>Pseudopithomyces</taxon>
    </lineage>
</organism>
<evidence type="ECO:0000313" key="4">
    <source>
        <dbReference type="EMBL" id="KAK3203233.1"/>
    </source>
</evidence>
<keyword evidence="2" id="KW-0472">Membrane</keyword>
<keyword evidence="3" id="KW-0732">Signal</keyword>
<evidence type="ECO:0000256" key="3">
    <source>
        <dbReference type="SAM" id="SignalP"/>
    </source>
</evidence>
<accession>A0AAN6LU94</accession>
<name>A0AAN6LU94_9PLEO</name>
<feature type="transmembrane region" description="Helical" evidence="2">
    <location>
        <begin position="323"/>
        <end position="344"/>
    </location>
</feature>
<keyword evidence="2" id="KW-1133">Transmembrane helix</keyword>
<keyword evidence="2" id="KW-0812">Transmembrane</keyword>
<sequence length="448" mass="48432">MEFDGLLFIVLVVQVLIRVAGALDCKNDTSFTIKSAEDVSAIGRCTFFNGSVAIGEDAPKDIEFKGIRSIRTLEAISIGKLRSISSRTLESVDNIILTGLPNLASLNLSTLSILDSIRLENLPSIENCSLGLGPRTEAAVFNTSFQRIEWLKWPVTTTLNITENSNLGTVSLPWETINSNVTMKGNPTLDEINIVTVENVFGSFTLEGSDEVKEIVFKSLETIDGEVNISGAFNNISMPVLKDLKGVLKVRSSEDISNFCNGLVEDRLKGQFDCKANVQKEEPSVPTPGPSEEPNNVPPPSPDEPLGQQDQSEGSDMALGAKIGIILASLVLAIFVFVGIFFFVRSRIRGKVMEIVPTVPGTPMVVPKPEKTVVITRLEGRTVRVVKINLNGQEIKEGELGEADKADSQANVGSKEMGREPSLRSVSSIGSDVKMLETRSPTCPVSPV</sequence>
<feature type="region of interest" description="Disordered" evidence="1">
    <location>
        <begin position="404"/>
        <end position="427"/>
    </location>
</feature>
<reference evidence="4 5" key="1">
    <citation type="submission" date="2021-02" db="EMBL/GenBank/DDBJ databases">
        <title>Genome assembly of Pseudopithomyces chartarum.</title>
        <authorList>
            <person name="Jauregui R."/>
            <person name="Singh J."/>
            <person name="Voisey C."/>
        </authorList>
    </citation>
    <scope>NUCLEOTIDE SEQUENCE [LARGE SCALE GENOMIC DNA]</scope>
    <source>
        <strain evidence="4 5">AGR01</strain>
    </source>
</reference>